<evidence type="ECO:0000256" key="2">
    <source>
        <dbReference type="SAM" id="SignalP"/>
    </source>
</evidence>
<dbReference type="Pfam" id="PF05571">
    <property type="entry name" value="JAMP"/>
    <property type="match status" value="1"/>
</dbReference>
<gene>
    <name evidence="3" type="ORF">M0812_10251</name>
    <name evidence="4" type="ORF">M0813_10772</name>
</gene>
<dbReference type="GO" id="GO:0006986">
    <property type="term" value="P:response to unfolded protein"/>
    <property type="evidence" value="ECO:0007669"/>
    <property type="project" value="InterPro"/>
</dbReference>
<dbReference type="AlphaFoldDB" id="A0AAV7ZQW8"/>
<evidence type="ECO:0000313" key="5">
    <source>
        <dbReference type="Proteomes" id="UP001146793"/>
    </source>
</evidence>
<dbReference type="Proteomes" id="UP001146793">
    <property type="component" value="Unassembled WGS sequence"/>
</dbReference>
<proteinExistence type="predicted"/>
<dbReference type="GO" id="GO:0016020">
    <property type="term" value="C:membrane"/>
    <property type="evidence" value="ECO:0007669"/>
    <property type="project" value="InterPro"/>
</dbReference>
<dbReference type="EMBL" id="JANTQA010000023">
    <property type="protein sequence ID" value="KAJ3444398.1"/>
    <property type="molecule type" value="Genomic_DNA"/>
</dbReference>
<dbReference type="GO" id="GO:0036503">
    <property type="term" value="P:ERAD pathway"/>
    <property type="evidence" value="ECO:0007669"/>
    <property type="project" value="TreeGrafter"/>
</dbReference>
<evidence type="ECO:0000313" key="3">
    <source>
        <dbReference type="EMBL" id="KAJ3444398.1"/>
    </source>
</evidence>
<feature type="transmembrane region" description="Helical" evidence="1">
    <location>
        <begin position="264"/>
        <end position="282"/>
    </location>
</feature>
<dbReference type="EMBL" id="JAOAOG010000342">
    <property type="protein sequence ID" value="KAJ6226554.1"/>
    <property type="molecule type" value="Genomic_DNA"/>
</dbReference>
<keyword evidence="6" id="KW-1185">Reference proteome</keyword>
<protein>
    <submittedName>
        <fullName evidence="3">Jnk1/mapk8-associated membrane protein</fullName>
    </submittedName>
</protein>
<accession>A0AAV7ZQW8</accession>
<feature type="signal peptide" evidence="2">
    <location>
        <begin position="1"/>
        <end position="20"/>
    </location>
</feature>
<dbReference type="GO" id="GO:0031625">
    <property type="term" value="F:ubiquitin protein ligase binding"/>
    <property type="evidence" value="ECO:0007669"/>
    <property type="project" value="TreeGrafter"/>
</dbReference>
<keyword evidence="2" id="KW-0732">Signal</keyword>
<evidence type="ECO:0000313" key="6">
    <source>
        <dbReference type="Proteomes" id="UP001150062"/>
    </source>
</evidence>
<feature type="transmembrane region" description="Helical" evidence="1">
    <location>
        <begin position="288"/>
        <end position="306"/>
    </location>
</feature>
<sequence>MSSRLLFCLILLFFCTQICCDEIYQTEDDRTRYQATHSRCLGRYCGRKYEDKMVTTEVCGKCERGSKTDGWVCLPCEDVPTRYEWCYLIFVFMLPCGINGSIIILTSKIMKDRIVLIISSFFEAAIAFLFTLLSFNPKGNLKIYTCNVDQFSDWFPTFYNPPNYHCSSEKVYPFWTFFLLFYLYLLGLILLFRFILKKVFQLQSMTTLMLRTLHPIPFLLILQVLFGGLIYYFFPYLLLFIGACLDLYFHITNNLISTINITTYFFRYSLLFFSLFSITQQYDLTDNLYLIFDFVAPLLFAGYYYLTKPLTKPEKWMD</sequence>
<keyword evidence="1" id="KW-1133">Transmembrane helix</keyword>
<name>A0AAV7ZQW8_9EUKA</name>
<organism evidence="3 5">
    <name type="scientific">Anaeramoeba flamelloides</name>
    <dbReference type="NCBI Taxonomy" id="1746091"/>
    <lineage>
        <taxon>Eukaryota</taxon>
        <taxon>Metamonada</taxon>
        <taxon>Anaeramoebidae</taxon>
        <taxon>Anaeramoeba</taxon>
    </lineage>
</organism>
<dbReference type="Proteomes" id="UP001150062">
    <property type="component" value="Unassembled WGS sequence"/>
</dbReference>
<dbReference type="PANTHER" id="PTHR12740">
    <property type="entry name" value="JNK1/MAPK8-ASSOCIATED MEMBRANE PROTEIN"/>
    <property type="match status" value="1"/>
</dbReference>
<dbReference type="InterPro" id="IPR008485">
    <property type="entry name" value="JAMP"/>
</dbReference>
<feature type="chain" id="PRO_5043563669" evidence="2">
    <location>
        <begin position="21"/>
        <end position="318"/>
    </location>
</feature>
<dbReference type="PANTHER" id="PTHR12740:SF4">
    <property type="entry name" value="JNK1_MAPK8-ASSOCIATED MEMBRANE PROTEIN"/>
    <property type="match status" value="1"/>
</dbReference>
<feature type="transmembrane region" description="Helical" evidence="1">
    <location>
        <begin position="174"/>
        <end position="196"/>
    </location>
</feature>
<feature type="transmembrane region" description="Helical" evidence="1">
    <location>
        <begin position="87"/>
        <end position="107"/>
    </location>
</feature>
<feature type="transmembrane region" description="Helical" evidence="1">
    <location>
        <begin position="114"/>
        <end position="135"/>
    </location>
</feature>
<reference evidence="3" key="2">
    <citation type="submission" date="2022-08" db="EMBL/GenBank/DDBJ databases">
        <title>Novel sulphate-reducing endosymbionts in the free-living metamonad Anaeramoeba.</title>
        <authorList>
            <person name="Jerlstrom-Hultqvist J."/>
            <person name="Cepicka I."/>
            <person name="Gallot-Lavallee L."/>
            <person name="Salas-Leiva D."/>
            <person name="Curtis B.A."/>
            <person name="Zahonova K."/>
            <person name="Pipaliya S."/>
            <person name="Dacks J."/>
            <person name="Roger A.J."/>
        </authorList>
    </citation>
    <scope>NUCLEOTIDE SEQUENCE</scope>
    <source>
        <strain evidence="3">Busselton2</strain>
    </source>
</reference>
<evidence type="ECO:0000256" key="1">
    <source>
        <dbReference type="SAM" id="Phobius"/>
    </source>
</evidence>
<reference evidence="4" key="1">
    <citation type="submission" date="2022-08" db="EMBL/GenBank/DDBJ databases">
        <title>Novel sulfate-reducing endosymbionts in the free-living metamonad Anaeramoeba.</title>
        <authorList>
            <person name="Jerlstrom-Hultqvist J."/>
            <person name="Cepicka I."/>
            <person name="Gallot-Lavallee L."/>
            <person name="Salas-Leiva D."/>
            <person name="Curtis B.A."/>
            <person name="Zahonova K."/>
            <person name="Pipaliya S."/>
            <person name="Dacks J."/>
            <person name="Roger A.J."/>
        </authorList>
    </citation>
    <scope>NUCLEOTIDE SEQUENCE</scope>
    <source>
        <strain evidence="4">Schooner1</strain>
    </source>
</reference>
<comment type="caution">
    <text evidence="3">The sequence shown here is derived from an EMBL/GenBank/DDBJ whole genome shotgun (WGS) entry which is preliminary data.</text>
</comment>
<keyword evidence="1" id="KW-0472">Membrane</keyword>
<evidence type="ECO:0000313" key="4">
    <source>
        <dbReference type="EMBL" id="KAJ6226554.1"/>
    </source>
</evidence>
<keyword evidence="1" id="KW-0812">Transmembrane</keyword>